<dbReference type="Proteomes" id="UP000320839">
    <property type="component" value="Chromosome"/>
</dbReference>
<dbReference type="EMBL" id="CP036317">
    <property type="protein sequence ID" value="QDV20687.1"/>
    <property type="molecule type" value="Genomic_DNA"/>
</dbReference>
<evidence type="ECO:0000313" key="3">
    <source>
        <dbReference type="Proteomes" id="UP000320839"/>
    </source>
</evidence>
<dbReference type="AlphaFoldDB" id="A0A518FWD9"/>
<reference evidence="2 3" key="1">
    <citation type="submission" date="2019-02" db="EMBL/GenBank/DDBJ databases">
        <title>Deep-cultivation of Planctomycetes and their phenomic and genomic characterization uncovers novel biology.</title>
        <authorList>
            <person name="Wiegand S."/>
            <person name="Jogler M."/>
            <person name="Boedeker C."/>
            <person name="Pinto D."/>
            <person name="Vollmers J."/>
            <person name="Rivas-Marin E."/>
            <person name="Kohn T."/>
            <person name="Peeters S.H."/>
            <person name="Heuer A."/>
            <person name="Rast P."/>
            <person name="Oberbeckmann S."/>
            <person name="Bunk B."/>
            <person name="Jeske O."/>
            <person name="Meyerdierks A."/>
            <person name="Storesund J.E."/>
            <person name="Kallscheuer N."/>
            <person name="Luecker S."/>
            <person name="Lage O.M."/>
            <person name="Pohl T."/>
            <person name="Merkel B.J."/>
            <person name="Hornburger P."/>
            <person name="Mueller R.-W."/>
            <person name="Bruemmer F."/>
            <person name="Labrenz M."/>
            <person name="Spormann A.M."/>
            <person name="Op den Camp H."/>
            <person name="Overmann J."/>
            <person name="Amann R."/>
            <person name="Jetten M.S.M."/>
            <person name="Mascher T."/>
            <person name="Medema M.H."/>
            <person name="Devos D.P."/>
            <person name="Kaster A.-K."/>
            <person name="Ovreas L."/>
            <person name="Rohde M."/>
            <person name="Galperin M.Y."/>
            <person name="Jogler C."/>
        </authorList>
    </citation>
    <scope>NUCLEOTIDE SEQUENCE [LARGE SCALE GENOMIC DNA]</scope>
    <source>
        <strain evidence="2 3">Pan153</strain>
    </source>
</reference>
<proteinExistence type="predicted"/>
<gene>
    <name evidence="2" type="ORF">Pan153_53640</name>
</gene>
<organism evidence="2 3">
    <name type="scientific">Gimesia panareensis</name>
    <dbReference type="NCBI Taxonomy" id="2527978"/>
    <lineage>
        <taxon>Bacteria</taxon>
        <taxon>Pseudomonadati</taxon>
        <taxon>Planctomycetota</taxon>
        <taxon>Planctomycetia</taxon>
        <taxon>Planctomycetales</taxon>
        <taxon>Planctomycetaceae</taxon>
        <taxon>Gimesia</taxon>
    </lineage>
</organism>
<accession>A0A518FWD9</accession>
<protein>
    <submittedName>
        <fullName evidence="2">Uncharacterized protein</fullName>
    </submittedName>
</protein>
<evidence type="ECO:0000256" key="1">
    <source>
        <dbReference type="SAM" id="MobiDB-lite"/>
    </source>
</evidence>
<sequence>MPAGKPNSKATKKTKFTDSGSQQIARAQAEWLRMLARAVVRLFSTERKKV</sequence>
<name>A0A518FWD9_9PLAN</name>
<evidence type="ECO:0000313" key="2">
    <source>
        <dbReference type="EMBL" id="QDV20687.1"/>
    </source>
</evidence>
<feature type="region of interest" description="Disordered" evidence="1">
    <location>
        <begin position="1"/>
        <end position="22"/>
    </location>
</feature>